<gene>
    <name evidence="3" type="ORF">GPM918_LOCUS25447</name>
    <name evidence="2" type="ORF">OVA965_LOCUS17903</name>
    <name evidence="5" type="ORF">SRO942_LOCUS25453</name>
    <name evidence="4" type="ORF">TMI583_LOCUS17913</name>
</gene>
<name>A0A814Z0U6_9BILA</name>
<comment type="caution">
    <text evidence="3">The sequence shown here is derived from an EMBL/GenBank/DDBJ whole genome shotgun (WGS) entry which is preliminary data.</text>
</comment>
<reference evidence="3" key="1">
    <citation type="submission" date="2021-02" db="EMBL/GenBank/DDBJ databases">
        <authorList>
            <person name="Nowell W R."/>
        </authorList>
    </citation>
    <scope>NUCLEOTIDE SEQUENCE</scope>
</reference>
<dbReference type="EMBL" id="CAJNOK010008726">
    <property type="protein sequence ID" value="CAF1071222.1"/>
    <property type="molecule type" value="Genomic_DNA"/>
</dbReference>
<proteinExistence type="predicted"/>
<organism evidence="3 6">
    <name type="scientific">Didymodactylos carnosus</name>
    <dbReference type="NCBI Taxonomy" id="1234261"/>
    <lineage>
        <taxon>Eukaryota</taxon>
        <taxon>Metazoa</taxon>
        <taxon>Spiralia</taxon>
        <taxon>Gnathifera</taxon>
        <taxon>Rotifera</taxon>
        <taxon>Eurotatoria</taxon>
        <taxon>Bdelloidea</taxon>
        <taxon>Philodinida</taxon>
        <taxon>Philodinidae</taxon>
        <taxon>Didymodactylos</taxon>
    </lineage>
</organism>
<dbReference type="Proteomes" id="UP000663829">
    <property type="component" value="Unassembled WGS sequence"/>
</dbReference>
<dbReference type="Proteomes" id="UP000681722">
    <property type="component" value="Unassembled WGS sequence"/>
</dbReference>
<protein>
    <submittedName>
        <fullName evidence="3">Uncharacterized protein</fullName>
    </submittedName>
</protein>
<accession>A0A814Z0U6</accession>
<evidence type="ECO:0000313" key="4">
    <source>
        <dbReference type="EMBL" id="CAF3835520.1"/>
    </source>
</evidence>
<evidence type="ECO:0000313" key="6">
    <source>
        <dbReference type="Proteomes" id="UP000663829"/>
    </source>
</evidence>
<evidence type="ECO:0000256" key="1">
    <source>
        <dbReference type="SAM" id="MobiDB-lite"/>
    </source>
</evidence>
<dbReference type="EMBL" id="CAJNOQ010009882">
    <property type="protein sequence ID" value="CAF1236619.1"/>
    <property type="molecule type" value="Genomic_DNA"/>
</dbReference>
<dbReference type="AlphaFoldDB" id="A0A814Z0U6"/>
<keyword evidence="6" id="KW-1185">Reference proteome</keyword>
<sequence>MSTTRYPDIVQQALHNDDANRRPSMSDQNTASDDSASYPSGQEARRSSLSHEPTAMEQKCLDDWGF</sequence>
<feature type="region of interest" description="Disordered" evidence="1">
    <location>
        <begin position="1"/>
        <end position="66"/>
    </location>
</feature>
<dbReference type="Proteomes" id="UP000677228">
    <property type="component" value="Unassembled WGS sequence"/>
</dbReference>
<evidence type="ECO:0000313" key="3">
    <source>
        <dbReference type="EMBL" id="CAF1236619.1"/>
    </source>
</evidence>
<dbReference type="Proteomes" id="UP000682733">
    <property type="component" value="Unassembled WGS sequence"/>
</dbReference>
<dbReference type="EMBL" id="CAJOBC010009887">
    <property type="protein sequence ID" value="CAF3998958.1"/>
    <property type="molecule type" value="Genomic_DNA"/>
</dbReference>
<dbReference type="EMBL" id="CAJOBA010008740">
    <property type="protein sequence ID" value="CAF3835520.1"/>
    <property type="molecule type" value="Genomic_DNA"/>
</dbReference>
<evidence type="ECO:0000313" key="5">
    <source>
        <dbReference type="EMBL" id="CAF3998958.1"/>
    </source>
</evidence>
<feature type="compositionally biased region" description="Polar residues" evidence="1">
    <location>
        <begin position="23"/>
        <end position="40"/>
    </location>
</feature>
<evidence type="ECO:0000313" key="2">
    <source>
        <dbReference type="EMBL" id="CAF1071222.1"/>
    </source>
</evidence>